<evidence type="ECO:0000313" key="2">
    <source>
        <dbReference type="EMBL" id="MEJ2863573.1"/>
    </source>
</evidence>
<dbReference type="EMBL" id="JBBEGM010000009">
    <property type="protein sequence ID" value="MEJ2863573.1"/>
    <property type="molecule type" value="Genomic_DNA"/>
</dbReference>
<name>A0ABU8MAX2_9PSEU</name>
<keyword evidence="1" id="KW-0472">Membrane</keyword>
<gene>
    <name evidence="2" type="ORF">WCD58_20600</name>
</gene>
<protein>
    <submittedName>
        <fullName evidence="2">Uncharacterized protein</fullName>
    </submittedName>
</protein>
<evidence type="ECO:0000313" key="3">
    <source>
        <dbReference type="Proteomes" id="UP001369736"/>
    </source>
</evidence>
<comment type="caution">
    <text evidence="2">The sequence shown here is derived from an EMBL/GenBank/DDBJ whole genome shotgun (WGS) entry which is preliminary data.</text>
</comment>
<reference evidence="2 3" key="1">
    <citation type="submission" date="2024-03" db="EMBL/GenBank/DDBJ databases">
        <title>Actinomycetospora sp. OC33-EN07, a novel actinomycete isolated from wild orchid (Aerides multiflora).</title>
        <authorList>
            <person name="Suriyachadkun C."/>
        </authorList>
    </citation>
    <scope>NUCLEOTIDE SEQUENCE [LARGE SCALE GENOMIC DNA]</scope>
    <source>
        <strain evidence="2 3">OC33-EN07</strain>
    </source>
</reference>
<keyword evidence="3" id="KW-1185">Reference proteome</keyword>
<feature type="transmembrane region" description="Helical" evidence="1">
    <location>
        <begin position="20"/>
        <end position="43"/>
    </location>
</feature>
<keyword evidence="1" id="KW-0812">Transmembrane</keyword>
<keyword evidence="1" id="KW-1133">Transmembrane helix</keyword>
<organism evidence="2 3">
    <name type="scientific">Actinomycetospora flava</name>
    <dbReference type="NCBI Taxonomy" id="3129232"/>
    <lineage>
        <taxon>Bacteria</taxon>
        <taxon>Bacillati</taxon>
        <taxon>Actinomycetota</taxon>
        <taxon>Actinomycetes</taxon>
        <taxon>Pseudonocardiales</taxon>
        <taxon>Pseudonocardiaceae</taxon>
        <taxon>Actinomycetospora</taxon>
    </lineage>
</organism>
<dbReference type="Proteomes" id="UP001369736">
    <property type="component" value="Unassembled WGS sequence"/>
</dbReference>
<evidence type="ECO:0000256" key="1">
    <source>
        <dbReference type="SAM" id="Phobius"/>
    </source>
</evidence>
<accession>A0ABU8MAX2</accession>
<sequence>MGLPVPGLGTVHLSRPQLGYVAGVVVLTAAELVSWPVGLALAVGHLLAADRDSTTLEDFGEALEQA</sequence>
<dbReference type="RefSeq" id="WP_337704941.1">
    <property type="nucleotide sequence ID" value="NZ_JBBEGM010000009.1"/>
</dbReference>
<proteinExistence type="predicted"/>